<gene>
    <name evidence="1" type="ORF">T11_1653</name>
</gene>
<sequence length="81" mass="8870">MPLLAPTLDQSANNVCDVCIFGGMRRFATAFLSIRDLAFSLSQKAASANCAPTKLSKSYSPMPTNRPHQFSNFFSYACMPD</sequence>
<dbReference type="EMBL" id="JYDP01000110">
    <property type="protein sequence ID" value="KRZ06957.1"/>
    <property type="molecule type" value="Genomic_DNA"/>
</dbReference>
<protein>
    <submittedName>
        <fullName evidence="1">Uncharacterized protein</fullName>
    </submittedName>
</protein>
<evidence type="ECO:0000313" key="2">
    <source>
        <dbReference type="Proteomes" id="UP000055024"/>
    </source>
</evidence>
<dbReference type="AlphaFoldDB" id="A0A0V1H8Z3"/>
<organism evidence="1 2">
    <name type="scientific">Trichinella zimbabwensis</name>
    <dbReference type="NCBI Taxonomy" id="268475"/>
    <lineage>
        <taxon>Eukaryota</taxon>
        <taxon>Metazoa</taxon>
        <taxon>Ecdysozoa</taxon>
        <taxon>Nematoda</taxon>
        <taxon>Enoplea</taxon>
        <taxon>Dorylaimia</taxon>
        <taxon>Trichinellida</taxon>
        <taxon>Trichinellidae</taxon>
        <taxon>Trichinella</taxon>
    </lineage>
</organism>
<accession>A0A0V1H8Z3</accession>
<keyword evidence="2" id="KW-1185">Reference proteome</keyword>
<proteinExistence type="predicted"/>
<dbReference type="Proteomes" id="UP000055024">
    <property type="component" value="Unassembled WGS sequence"/>
</dbReference>
<reference evidence="1 2" key="1">
    <citation type="submission" date="2015-01" db="EMBL/GenBank/DDBJ databases">
        <title>Evolution of Trichinella species and genotypes.</title>
        <authorList>
            <person name="Korhonen P.K."/>
            <person name="Edoardo P."/>
            <person name="Giuseppe L.R."/>
            <person name="Gasser R.B."/>
        </authorList>
    </citation>
    <scope>NUCLEOTIDE SEQUENCE [LARGE SCALE GENOMIC DNA]</scope>
    <source>
        <strain evidence="1">ISS1029</strain>
    </source>
</reference>
<comment type="caution">
    <text evidence="1">The sequence shown here is derived from an EMBL/GenBank/DDBJ whole genome shotgun (WGS) entry which is preliminary data.</text>
</comment>
<evidence type="ECO:0000313" key="1">
    <source>
        <dbReference type="EMBL" id="KRZ06957.1"/>
    </source>
</evidence>
<name>A0A0V1H8Z3_9BILA</name>